<name>A0ABV0BGY4_9HYPH</name>
<dbReference type="InterPro" id="IPR041715">
    <property type="entry name" value="HisRS-like_core"/>
</dbReference>
<organism evidence="3 4">
    <name type="scientific">Hohaiivirga grylli</name>
    <dbReference type="NCBI Taxonomy" id="3133970"/>
    <lineage>
        <taxon>Bacteria</taxon>
        <taxon>Pseudomonadati</taxon>
        <taxon>Pseudomonadota</taxon>
        <taxon>Alphaproteobacteria</taxon>
        <taxon>Hyphomicrobiales</taxon>
        <taxon>Methylobacteriaceae</taxon>
        <taxon>Hohaiivirga</taxon>
    </lineage>
</organism>
<evidence type="ECO:0000259" key="2">
    <source>
        <dbReference type="Pfam" id="PF13393"/>
    </source>
</evidence>
<evidence type="ECO:0000313" key="4">
    <source>
        <dbReference type="Proteomes" id="UP001418637"/>
    </source>
</evidence>
<dbReference type="RefSeq" id="WP_346336177.1">
    <property type="nucleotide sequence ID" value="NZ_JBBYXI010000001.1"/>
</dbReference>
<keyword evidence="3" id="KW-0808">Transferase</keyword>
<reference evidence="3 4" key="1">
    <citation type="submission" date="2024-04" db="EMBL/GenBank/DDBJ databases">
        <title>A novel species isolated from cricket.</title>
        <authorList>
            <person name="Wang H.-C."/>
        </authorList>
    </citation>
    <scope>NUCLEOTIDE SEQUENCE [LARGE SCALE GENOMIC DNA]</scope>
    <source>
        <strain evidence="3 4">WL0021</strain>
    </source>
</reference>
<dbReference type="InterPro" id="IPR004516">
    <property type="entry name" value="HisRS/HisZ"/>
</dbReference>
<protein>
    <submittedName>
        <fullName evidence="3">ATP phosphoribosyltransferase regulatory subunit</fullName>
    </submittedName>
</protein>
<keyword evidence="1" id="KW-0028">Amino-acid biosynthesis</keyword>
<keyword evidence="3" id="KW-0328">Glycosyltransferase</keyword>
<dbReference type="SUPFAM" id="SSF55681">
    <property type="entry name" value="Class II aaRS and biotin synthetases"/>
    <property type="match status" value="1"/>
</dbReference>
<dbReference type="Pfam" id="PF13393">
    <property type="entry name" value="tRNA-synt_His"/>
    <property type="match status" value="2"/>
</dbReference>
<dbReference type="NCBIfam" id="NF008953">
    <property type="entry name" value="PRK12295.1-6"/>
    <property type="match status" value="1"/>
</dbReference>
<evidence type="ECO:0000313" key="3">
    <source>
        <dbReference type="EMBL" id="MEN3930214.1"/>
    </source>
</evidence>
<sequence length="367" mass="39719">MTQQGQAAMQALIALFEREGYTRVEPAVMQPADVFIELSGEDIRRRLFVTEGYDGEKLCLRPEYTIPVCRDHIAQHNGHPANYSYLGPVFRQRIGESGEFLQAGIESLGRKDITAADAEILALALDGLTMLGLEATEITFSDMGVLAAIIDALKVAPSAKRRILRAVVSGTDISALSTPEAVGLDEHAGLLNAIDGLDPKAARAMVEDLLSIAGIDSIGGRTPGDIAARFLSRAAAHSDIPDEAIKVLEVYQGISGDPDQAALKLRNLAETFRLDLSKAIDTFEERTGFMAARGINIGKCKFSAKFARNLDYYSGFIFEIFDLNRKEHKPVVGGGRYDGLVQHLGAKEAIPAVGCSFWLDRLPGNLS</sequence>
<dbReference type="GO" id="GO:0016757">
    <property type="term" value="F:glycosyltransferase activity"/>
    <property type="evidence" value="ECO:0007669"/>
    <property type="project" value="UniProtKB-KW"/>
</dbReference>
<dbReference type="EMBL" id="JBBYXI010000001">
    <property type="protein sequence ID" value="MEN3930214.1"/>
    <property type="molecule type" value="Genomic_DNA"/>
</dbReference>
<proteinExistence type="predicted"/>
<dbReference type="Gene3D" id="3.30.930.10">
    <property type="entry name" value="Bira Bifunctional Protein, Domain 2"/>
    <property type="match status" value="1"/>
</dbReference>
<feature type="domain" description="Class II Histidinyl-tRNA synthetase (HisRS)-like catalytic core" evidence="2">
    <location>
        <begin position="6"/>
        <end position="180"/>
    </location>
</feature>
<comment type="caution">
    <text evidence="3">The sequence shown here is derived from an EMBL/GenBank/DDBJ whole genome shotgun (WGS) entry which is preliminary data.</text>
</comment>
<dbReference type="PANTHER" id="PTHR43707">
    <property type="entry name" value="HISTIDYL-TRNA SYNTHETASE"/>
    <property type="match status" value="1"/>
</dbReference>
<dbReference type="Proteomes" id="UP001418637">
    <property type="component" value="Unassembled WGS sequence"/>
</dbReference>
<dbReference type="PANTHER" id="PTHR43707:SF1">
    <property type="entry name" value="HISTIDINE--TRNA LIGASE, MITOCHONDRIAL-RELATED"/>
    <property type="match status" value="1"/>
</dbReference>
<keyword evidence="1" id="KW-0368">Histidine biosynthesis</keyword>
<feature type="domain" description="Class II Histidinyl-tRNA synthetase (HisRS)-like catalytic core" evidence="2">
    <location>
        <begin position="231"/>
        <end position="362"/>
    </location>
</feature>
<evidence type="ECO:0000256" key="1">
    <source>
        <dbReference type="ARBA" id="ARBA00023102"/>
    </source>
</evidence>
<accession>A0ABV0BGY4</accession>
<dbReference type="PIRSF" id="PIRSF001549">
    <property type="entry name" value="His-tRNA_synth"/>
    <property type="match status" value="1"/>
</dbReference>
<dbReference type="InterPro" id="IPR045864">
    <property type="entry name" value="aa-tRNA-synth_II/BPL/LPL"/>
</dbReference>
<gene>
    <name evidence="3" type="ORF">WJT86_03955</name>
</gene>
<keyword evidence="4" id="KW-1185">Reference proteome</keyword>